<feature type="compositionally biased region" description="Acidic residues" evidence="1">
    <location>
        <begin position="395"/>
        <end position="409"/>
    </location>
</feature>
<sequence length="506" mass="56860">MKGKTVKLVLGVTVLAALIGVYAGVKSYVSSQEEKEAQEADTSVSFVNLEADDITSIAFQSSQGSEIVFEKEEDSWIKKDEKDFPVSQETLNSAVNNLATLDAEQELKDPQKLEEYDLDKPQNKITLTEKDGSETALQIGMKNENTGQYYVKKESGDNSIYLVAADALDPFMGTEYEFAQAEAFPTVTSASITEVKVKKEESYDLSQNKENLYWYVSDGKTLEQADTAKAGAVTSAIGSLTYENFVDYNCTDQAKYGFDNPYAVITAVYREEEDTEANTDEKEASDKSDTTDDPEKTEVTASEEEKTAETEKQLVIYVGGETEGSRYVKVNDSNQVYTVTEEALTEILDKKASDFYSLTVSYLSLNNLQNLEIKSKEGTHQIEIEKTSVGNESEDRQEAEESTSDAEEETTYKLDGKETDETAFTTFYNKLINMTGQERLLEEYKPEKDPVYTFVFTDTDGEKTTVSYYEYDSSFYAAVKEDKVYLVNKMNVRDLEKAYEEMISEE</sequence>
<feature type="region of interest" description="Disordered" evidence="1">
    <location>
        <begin position="384"/>
        <end position="411"/>
    </location>
</feature>
<reference evidence="3" key="1">
    <citation type="submission" date="2019-11" db="EMBL/GenBank/DDBJ databases">
        <authorList>
            <person name="Feng L."/>
        </authorList>
    </citation>
    <scope>NUCLEOTIDE SEQUENCE</scope>
    <source>
        <strain evidence="3">BgluceraseaLFYP119</strain>
    </source>
</reference>
<proteinExistence type="predicted"/>
<protein>
    <recommendedName>
        <fullName evidence="2">DUF4340 domain-containing protein</fullName>
    </recommendedName>
</protein>
<feature type="compositionally biased region" description="Basic and acidic residues" evidence="1">
    <location>
        <begin position="279"/>
        <end position="310"/>
    </location>
</feature>
<evidence type="ECO:0000256" key="1">
    <source>
        <dbReference type="SAM" id="MobiDB-lite"/>
    </source>
</evidence>
<accession>A0A6N2UUA7</accession>
<evidence type="ECO:0000259" key="2">
    <source>
        <dbReference type="Pfam" id="PF14238"/>
    </source>
</evidence>
<dbReference type="EMBL" id="CACRST010000022">
    <property type="protein sequence ID" value="VYT20887.1"/>
    <property type="molecule type" value="Genomic_DNA"/>
</dbReference>
<name>A0A6N2UUA7_9FIRM</name>
<organism evidence="3">
    <name type="scientific">Blautia glucerasea</name>
    <dbReference type="NCBI Taxonomy" id="536633"/>
    <lineage>
        <taxon>Bacteria</taxon>
        <taxon>Bacillati</taxon>
        <taxon>Bacillota</taxon>
        <taxon>Clostridia</taxon>
        <taxon>Lachnospirales</taxon>
        <taxon>Lachnospiraceae</taxon>
        <taxon>Blautia</taxon>
    </lineage>
</organism>
<dbReference type="AlphaFoldDB" id="A0A6N2UUA7"/>
<evidence type="ECO:0000313" key="3">
    <source>
        <dbReference type="EMBL" id="VYT20887.1"/>
    </source>
</evidence>
<dbReference type="RefSeq" id="WP_156354709.1">
    <property type="nucleotide sequence ID" value="NZ_CACRST010000022.1"/>
</dbReference>
<dbReference type="Pfam" id="PF14238">
    <property type="entry name" value="DUF4340"/>
    <property type="match status" value="2"/>
</dbReference>
<feature type="domain" description="DUF4340" evidence="2">
    <location>
        <begin position="293"/>
        <end position="440"/>
    </location>
</feature>
<feature type="domain" description="DUF4340" evidence="2">
    <location>
        <begin position="80"/>
        <end position="261"/>
    </location>
</feature>
<dbReference type="InterPro" id="IPR025641">
    <property type="entry name" value="DUF4340"/>
</dbReference>
<gene>
    <name evidence="3" type="ORF">BGLFYP119_02269</name>
</gene>
<feature type="region of interest" description="Disordered" evidence="1">
    <location>
        <begin position="270"/>
        <end position="310"/>
    </location>
</feature>